<dbReference type="InterPro" id="IPR013249">
    <property type="entry name" value="RNA_pol_sigma70_r4_t2"/>
</dbReference>
<dbReference type="EMBL" id="JAXOFX010000004">
    <property type="protein sequence ID" value="MDZ5471749.1"/>
    <property type="molecule type" value="Genomic_DNA"/>
</dbReference>
<evidence type="ECO:0000259" key="6">
    <source>
        <dbReference type="Pfam" id="PF08281"/>
    </source>
</evidence>
<name>A0ABU5IX59_9BACI</name>
<dbReference type="InterPro" id="IPR036388">
    <property type="entry name" value="WH-like_DNA-bd_sf"/>
</dbReference>
<dbReference type="Gene3D" id="1.10.10.10">
    <property type="entry name" value="Winged helix-like DNA-binding domain superfamily/Winged helix DNA-binding domain"/>
    <property type="match status" value="1"/>
</dbReference>
<dbReference type="RefSeq" id="WP_322446049.1">
    <property type="nucleotide sequence ID" value="NZ_JAXOFX010000004.1"/>
</dbReference>
<dbReference type="SUPFAM" id="SSF88659">
    <property type="entry name" value="Sigma3 and sigma4 domains of RNA polymerase sigma factors"/>
    <property type="match status" value="1"/>
</dbReference>
<comment type="similarity">
    <text evidence="1">Belongs to the sigma-70 factor family. ECF subfamily.</text>
</comment>
<dbReference type="PANTHER" id="PTHR43133:SF60">
    <property type="entry name" value="RNA POLYMERASE SIGMA FACTOR SIGV"/>
    <property type="match status" value="1"/>
</dbReference>
<dbReference type="PANTHER" id="PTHR43133">
    <property type="entry name" value="RNA POLYMERASE ECF-TYPE SIGMA FACTO"/>
    <property type="match status" value="1"/>
</dbReference>
<organism evidence="7 8">
    <name type="scientific">Robertmurraya mangrovi</name>
    <dbReference type="NCBI Taxonomy" id="3098077"/>
    <lineage>
        <taxon>Bacteria</taxon>
        <taxon>Bacillati</taxon>
        <taxon>Bacillota</taxon>
        <taxon>Bacilli</taxon>
        <taxon>Bacillales</taxon>
        <taxon>Bacillaceae</taxon>
        <taxon>Robertmurraya</taxon>
    </lineage>
</organism>
<evidence type="ECO:0000313" key="7">
    <source>
        <dbReference type="EMBL" id="MDZ5471749.1"/>
    </source>
</evidence>
<dbReference type="InterPro" id="IPR013325">
    <property type="entry name" value="RNA_pol_sigma_r2"/>
</dbReference>
<keyword evidence="3" id="KW-0731">Sigma factor</keyword>
<dbReference type="Pfam" id="PF08281">
    <property type="entry name" value="Sigma70_r4_2"/>
    <property type="match status" value="1"/>
</dbReference>
<proteinExistence type="inferred from homology"/>
<keyword evidence="8" id="KW-1185">Reference proteome</keyword>
<evidence type="ECO:0000256" key="3">
    <source>
        <dbReference type="ARBA" id="ARBA00023082"/>
    </source>
</evidence>
<gene>
    <name evidence="7" type="ORF">SM124_08315</name>
</gene>
<feature type="domain" description="RNA polymerase sigma factor 70 region 4 type 2" evidence="6">
    <location>
        <begin position="127"/>
        <end position="171"/>
    </location>
</feature>
<dbReference type="Proteomes" id="UP001290455">
    <property type="component" value="Unassembled WGS sequence"/>
</dbReference>
<keyword evidence="2" id="KW-0805">Transcription regulation</keyword>
<evidence type="ECO:0000313" key="8">
    <source>
        <dbReference type="Proteomes" id="UP001290455"/>
    </source>
</evidence>
<dbReference type="NCBIfam" id="TIGR02937">
    <property type="entry name" value="sigma70-ECF"/>
    <property type="match status" value="1"/>
</dbReference>
<dbReference type="Pfam" id="PF04542">
    <property type="entry name" value="Sigma70_r2"/>
    <property type="match status" value="1"/>
</dbReference>
<dbReference type="InterPro" id="IPR007627">
    <property type="entry name" value="RNA_pol_sigma70_r2"/>
</dbReference>
<dbReference type="Gene3D" id="1.10.1740.10">
    <property type="match status" value="1"/>
</dbReference>
<dbReference type="InterPro" id="IPR014284">
    <property type="entry name" value="RNA_pol_sigma-70_dom"/>
</dbReference>
<evidence type="ECO:0000256" key="4">
    <source>
        <dbReference type="ARBA" id="ARBA00023163"/>
    </source>
</evidence>
<reference evidence="7 8" key="1">
    <citation type="submission" date="2023-11" db="EMBL/GenBank/DDBJ databases">
        <title>Bacillus jintuensis, isolated from a mudflat on the Beibu Gulf coast.</title>
        <authorList>
            <person name="Li M."/>
        </authorList>
    </citation>
    <scope>NUCLEOTIDE SEQUENCE [LARGE SCALE GENOMIC DNA]</scope>
    <source>
        <strain evidence="7 8">31A1R</strain>
    </source>
</reference>
<feature type="domain" description="RNA polymerase sigma-70 region 2" evidence="5">
    <location>
        <begin position="23"/>
        <end position="86"/>
    </location>
</feature>
<evidence type="ECO:0000256" key="1">
    <source>
        <dbReference type="ARBA" id="ARBA00010641"/>
    </source>
</evidence>
<keyword evidence="4" id="KW-0804">Transcription</keyword>
<dbReference type="InterPro" id="IPR013324">
    <property type="entry name" value="RNA_pol_sigma_r3/r4-like"/>
</dbReference>
<comment type="caution">
    <text evidence="7">The sequence shown here is derived from an EMBL/GenBank/DDBJ whole genome shotgun (WGS) entry which is preliminary data.</text>
</comment>
<dbReference type="CDD" id="cd06171">
    <property type="entry name" value="Sigma70_r4"/>
    <property type="match status" value="1"/>
</dbReference>
<sequence length="186" mass="22269">MQLSVPNDDRCTEDQVEYSIDYLMKEYGQQILWLSYSYVKDKNLAEDITQDVFIKCYQNMESFRGDSSLKTWLYRITSNRCKDVLKSWSYRSKKMTEYLFDQHISPNRNPEQEMLAKFEDRDLSLKVLSLPIKYREVIFLHYFEEYKIEDLSALLGIKPNTVKSRLHRGRNLLKEMYDKDGVQNGK</sequence>
<evidence type="ECO:0000256" key="2">
    <source>
        <dbReference type="ARBA" id="ARBA00023015"/>
    </source>
</evidence>
<dbReference type="InterPro" id="IPR039425">
    <property type="entry name" value="RNA_pol_sigma-70-like"/>
</dbReference>
<evidence type="ECO:0000259" key="5">
    <source>
        <dbReference type="Pfam" id="PF04542"/>
    </source>
</evidence>
<dbReference type="SUPFAM" id="SSF88946">
    <property type="entry name" value="Sigma2 domain of RNA polymerase sigma factors"/>
    <property type="match status" value="1"/>
</dbReference>
<accession>A0ABU5IX59</accession>
<dbReference type="NCBIfam" id="NF006930">
    <property type="entry name" value="PRK09415.1"/>
    <property type="match status" value="1"/>
</dbReference>
<protein>
    <submittedName>
        <fullName evidence="7">Sigma-70 family RNA polymerase sigma factor</fullName>
    </submittedName>
</protein>